<evidence type="ECO:0000313" key="2">
    <source>
        <dbReference type="EMBL" id="OJF90485.1"/>
    </source>
</evidence>
<keyword evidence="3" id="KW-1185">Reference proteome</keyword>
<dbReference type="Pfam" id="PF05656">
    <property type="entry name" value="DUF805"/>
    <property type="match status" value="1"/>
</dbReference>
<sequence length="127" mass="13767">MAQEGSQSTMIWLFFSPSGRIGRRLYLLSWLYWACLTGFVISRLVANQGAELALASWTLALLVCVLASTVSTVLLTVKRLHDVGYPGKFVLCLFIPVISPVMFLALCLWPGMAERNAFGSPPGGTAG</sequence>
<feature type="transmembrane region" description="Helical" evidence="1">
    <location>
        <begin position="25"/>
        <end position="46"/>
    </location>
</feature>
<protein>
    <recommendedName>
        <fullName evidence="4">DUF805 domain-containing protein</fullName>
    </recommendedName>
</protein>
<dbReference type="PANTHER" id="PTHR34980">
    <property type="entry name" value="INNER MEMBRANE PROTEIN-RELATED-RELATED"/>
    <property type="match status" value="1"/>
</dbReference>
<dbReference type="EMBL" id="LSRP01000140">
    <property type="protein sequence ID" value="OJF90485.1"/>
    <property type="molecule type" value="Genomic_DNA"/>
</dbReference>
<keyword evidence="1" id="KW-1133">Transmembrane helix</keyword>
<accession>A0A657LM01</accession>
<dbReference type="OrthoDB" id="9812349at2"/>
<organism evidence="2 3">
    <name type="scientific">Pararhizobium antarcticum</name>
    <dbReference type="NCBI Taxonomy" id="1798805"/>
    <lineage>
        <taxon>Bacteria</taxon>
        <taxon>Pseudomonadati</taxon>
        <taxon>Pseudomonadota</taxon>
        <taxon>Alphaproteobacteria</taxon>
        <taxon>Hyphomicrobiales</taxon>
        <taxon>Rhizobiaceae</taxon>
        <taxon>Rhizobium/Agrobacterium group</taxon>
        <taxon>Pararhizobium</taxon>
    </lineage>
</organism>
<keyword evidence="1" id="KW-0812">Transmembrane</keyword>
<comment type="caution">
    <text evidence="2">The sequence shown here is derived from an EMBL/GenBank/DDBJ whole genome shotgun (WGS) entry which is preliminary data.</text>
</comment>
<dbReference type="GO" id="GO:0005886">
    <property type="term" value="C:plasma membrane"/>
    <property type="evidence" value="ECO:0007669"/>
    <property type="project" value="TreeGrafter"/>
</dbReference>
<reference evidence="2 3" key="1">
    <citation type="submission" date="2016-02" db="EMBL/GenBank/DDBJ databases">
        <title>Genome sequencing of a beta-galactosidase producing bacteria Rhizobium sp. 59.</title>
        <authorList>
            <person name="Wang D."/>
            <person name="Kot W."/>
            <person name="Qin Y."/>
            <person name="Hansen L."/>
            <person name="Naqvi K."/>
            <person name="Rensing C."/>
        </authorList>
    </citation>
    <scope>NUCLEOTIDE SEQUENCE [LARGE SCALE GENOMIC DNA]</scope>
    <source>
        <strain evidence="2 3">59</strain>
    </source>
</reference>
<dbReference type="AlphaFoldDB" id="A0A657LM01"/>
<evidence type="ECO:0008006" key="4">
    <source>
        <dbReference type="Google" id="ProtNLM"/>
    </source>
</evidence>
<dbReference type="Proteomes" id="UP000182661">
    <property type="component" value="Unassembled WGS sequence"/>
</dbReference>
<feature type="transmembrane region" description="Helical" evidence="1">
    <location>
        <begin position="89"/>
        <end position="112"/>
    </location>
</feature>
<gene>
    <name evidence="2" type="ORF">AX760_07650</name>
</gene>
<evidence type="ECO:0000313" key="3">
    <source>
        <dbReference type="Proteomes" id="UP000182661"/>
    </source>
</evidence>
<proteinExistence type="predicted"/>
<feature type="transmembrane region" description="Helical" evidence="1">
    <location>
        <begin position="52"/>
        <end position="77"/>
    </location>
</feature>
<dbReference type="InterPro" id="IPR008523">
    <property type="entry name" value="DUF805"/>
</dbReference>
<evidence type="ECO:0000256" key="1">
    <source>
        <dbReference type="SAM" id="Phobius"/>
    </source>
</evidence>
<keyword evidence="1" id="KW-0472">Membrane</keyword>
<dbReference type="PANTHER" id="PTHR34980:SF3">
    <property type="entry name" value="BLR8105 PROTEIN"/>
    <property type="match status" value="1"/>
</dbReference>
<dbReference type="RefSeq" id="WP_071835540.1">
    <property type="nucleotide sequence ID" value="NZ_LSRP01000140.1"/>
</dbReference>
<name>A0A657LM01_9HYPH</name>